<gene>
    <name evidence="1" type="ORF">CXB51_031669</name>
</gene>
<sequence length="204" mass="24238">MAKERLDRFLISTNAINNFPFLMTIVVRQTNLDHDAILIDTLGHKPRENFKDPRLFFKYDVCWAKEKEAKDIIKKAWNSNYTNIIEKLEKVHVELGLWQHSHYRRMKNQIRELVVRIDKLIDGARQENSVDMLKTAHLKLGNLYAKEESYWAQRLCIKWLKEGDRNTHIFHVCTTSRLKKNKIDRLKDSNGIWMNDTNDICKVA</sequence>
<dbReference type="EMBL" id="JAHUZN010000012">
    <property type="protein sequence ID" value="KAG8474979.1"/>
    <property type="molecule type" value="Genomic_DNA"/>
</dbReference>
<evidence type="ECO:0000313" key="2">
    <source>
        <dbReference type="Proteomes" id="UP000701853"/>
    </source>
</evidence>
<keyword evidence="2" id="KW-1185">Reference proteome</keyword>
<proteinExistence type="predicted"/>
<dbReference type="Proteomes" id="UP000701853">
    <property type="component" value="Chromosome 12"/>
</dbReference>
<reference evidence="1 2" key="1">
    <citation type="journal article" date="2021" name="bioRxiv">
        <title>The Gossypium anomalum genome as a resource for cotton improvement and evolutionary analysis of hybrid incompatibility.</title>
        <authorList>
            <person name="Grover C.E."/>
            <person name="Yuan D."/>
            <person name="Arick M.A."/>
            <person name="Miller E.R."/>
            <person name="Hu G."/>
            <person name="Peterson D.G."/>
            <person name="Wendel J.F."/>
            <person name="Udall J.A."/>
        </authorList>
    </citation>
    <scope>NUCLEOTIDE SEQUENCE [LARGE SCALE GENOMIC DNA]</scope>
    <source>
        <strain evidence="1">JFW-Udall</strain>
        <tissue evidence="1">Leaf</tissue>
    </source>
</reference>
<dbReference type="AlphaFoldDB" id="A0A8J5YQW7"/>
<comment type="caution">
    <text evidence="1">The sequence shown here is derived from an EMBL/GenBank/DDBJ whole genome shotgun (WGS) entry which is preliminary data.</text>
</comment>
<dbReference type="OrthoDB" id="1001887at2759"/>
<name>A0A8J5YQW7_9ROSI</name>
<accession>A0A8J5YQW7</accession>
<protein>
    <submittedName>
        <fullName evidence="1">Uncharacterized protein</fullName>
    </submittedName>
</protein>
<organism evidence="1 2">
    <name type="scientific">Gossypium anomalum</name>
    <dbReference type="NCBI Taxonomy" id="47600"/>
    <lineage>
        <taxon>Eukaryota</taxon>
        <taxon>Viridiplantae</taxon>
        <taxon>Streptophyta</taxon>
        <taxon>Embryophyta</taxon>
        <taxon>Tracheophyta</taxon>
        <taxon>Spermatophyta</taxon>
        <taxon>Magnoliopsida</taxon>
        <taxon>eudicotyledons</taxon>
        <taxon>Gunneridae</taxon>
        <taxon>Pentapetalae</taxon>
        <taxon>rosids</taxon>
        <taxon>malvids</taxon>
        <taxon>Malvales</taxon>
        <taxon>Malvaceae</taxon>
        <taxon>Malvoideae</taxon>
        <taxon>Gossypium</taxon>
    </lineage>
</organism>
<evidence type="ECO:0000313" key="1">
    <source>
        <dbReference type="EMBL" id="KAG8474979.1"/>
    </source>
</evidence>